<dbReference type="PANTHER" id="PTHR33116">
    <property type="entry name" value="REVERSE TRANSCRIPTASE ZINC-BINDING DOMAIN-CONTAINING PROTEIN-RELATED-RELATED"/>
    <property type="match status" value="1"/>
</dbReference>
<dbReference type="Proteomes" id="UP001168877">
    <property type="component" value="Unassembled WGS sequence"/>
</dbReference>
<dbReference type="CDD" id="cd01650">
    <property type="entry name" value="RT_nLTR_like"/>
    <property type="match status" value="1"/>
</dbReference>
<reference evidence="2" key="1">
    <citation type="journal article" date="2022" name="Plant J.">
        <title>Strategies of tolerance reflected in two North American maple genomes.</title>
        <authorList>
            <person name="McEvoy S.L."/>
            <person name="Sezen U.U."/>
            <person name="Trouern-Trend A."/>
            <person name="McMahon S.M."/>
            <person name="Schaberg P.G."/>
            <person name="Yang J."/>
            <person name="Wegrzyn J.L."/>
            <person name="Swenson N.G."/>
        </authorList>
    </citation>
    <scope>NUCLEOTIDE SEQUENCE</scope>
    <source>
        <strain evidence="2">NS2018</strain>
    </source>
</reference>
<feature type="domain" description="Reverse transcriptase" evidence="1">
    <location>
        <begin position="480"/>
        <end position="758"/>
    </location>
</feature>
<organism evidence="2 3">
    <name type="scientific">Acer saccharum</name>
    <name type="common">Sugar maple</name>
    <dbReference type="NCBI Taxonomy" id="4024"/>
    <lineage>
        <taxon>Eukaryota</taxon>
        <taxon>Viridiplantae</taxon>
        <taxon>Streptophyta</taxon>
        <taxon>Embryophyta</taxon>
        <taxon>Tracheophyta</taxon>
        <taxon>Spermatophyta</taxon>
        <taxon>Magnoliopsida</taxon>
        <taxon>eudicotyledons</taxon>
        <taxon>Gunneridae</taxon>
        <taxon>Pentapetalae</taxon>
        <taxon>rosids</taxon>
        <taxon>malvids</taxon>
        <taxon>Sapindales</taxon>
        <taxon>Sapindaceae</taxon>
        <taxon>Hippocastanoideae</taxon>
        <taxon>Acereae</taxon>
        <taxon>Acer</taxon>
    </lineage>
</organism>
<dbReference type="GO" id="GO:0003824">
    <property type="term" value="F:catalytic activity"/>
    <property type="evidence" value="ECO:0007669"/>
    <property type="project" value="InterPro"/>
</dbReference>
<dbReference type="InterPro" id="IPR000477">
    <property type="entry name" value="RT_dom"/>
</dbReference>
<dbReference type="PROSITE" id="PS50878">
    <property type="entry name" value="RT_POL"/>
    <property type="match status" value="1"/>
</dbReference>
<name>A0AA39TCG1_ACESA</name>
<dbReference type="Pfam" id="PF00078">
    <property type="entry name" value="RVT_1"/>
    <property type="match status" value="1"/>
</dbReference>
<dbReference type="InterPro" id="IPR036691">
    <property type="entry name" value="Endo/exonu/phosph_ase_sf"/>
</dbReference>
<dbReference type="PANTHER" id="PTHR33116:SF75">
    <property type="entry name" value="RIBONUCLEASE H PROTEIN"/>
    <property type="match status" value="1"/>
</dbReference>
<dbReference type="SUPFAM" id="SSF56672">
    <property type="entry name" value="DNA/RNA polymerases"/>
    <property type="match status" value="1"/>
</dbReference>
<dbReference type="EMBL" id="JAUESC010000002">
    <property type="protein sequence ID" value="KAK0603689.1"/>
    <property type="molecule type" value="Genomic_DNA"/>
</dbReference>
<dbReference type="InterPro" id="IPR026960">
    <property type="entry name" value="RVT-Znf"/>
</dbReference>
<dbReference type="Pfam" id="PF13966">
    <property type="entry name" value="zf-RVT"/>
    <property type="match status" value="1"/>
</dbReference>
<evidence type="ECO:0000259" key="1">
    <source>
        <dbReference type="PROSITE" id="PS50878"/>
    </source>
</evidence>
<protein>
    <recommendedName>
        <fullName evidence="1">Reverse transcriptase domain-containing protein</fullName>
    </recommendedName>
</protein>
<gene>
    <name evidence="2" type="ORF">LWI29_007549</name>
</gene>
<accession>A0AA39TCG1</accession>
<evidence type="ECO:0000313" key="2">
    <source>
        <dbReference type="EMBL" id="KAK0603689.1"/>
    </source>
</evidence>
<sequence>MIAMSWNTRGLGKTEKCKVVRKMVLKYKPIVLFIQESKLNVFDSRIIRILGGNFLSRGVGVEAEGSAGGLISLWNEEKFEVKSCITTSRSIILMGVLTGVHQEVAFCNVYAANVEGERKKLWEYVVEVQNSFSIPWCIGGDFNTVLRPDERRGRGCDMVSIRNFNDFVLKARVMDLPLVGMPFTWSNSRVSAAWARLDRFLVSPEFLLWFPHLVQRGLPRSVSDHNAIILGEKVVDWGPKPFRFFNGWLEDKGAMSEAIKGWVSCKVEGSKGFSLASKARGAKGFLKRWCAVNRGAASVSKRLEESLAAVDDMARLTGWSEDLRKERLVLLSSLWKELRKEEQLWRQKARISWLQSGDKNSRFFHCVASGRKKENFISELVLDGVKISDPTRMKEGIWEFFKNHFSSVKWSRPKIRGLSLKRLAEGEKRMLEESFKEEEVWEAVCMCDGNKAPGPDGLNLNFIKANWGVIQMDFMQFIHEFYDDGRIVRDLNKTFITLIPKCGHPETVKDFRPISLVSSMYKILAKVLANRLKKVMNSVIGENQMAFVDNRQIMDSFVVAEEIIHKWRTDKVGGLLVKLDFEKAYDSVDHSFLEFIMEEMGFGSRWRQWMKWCITTPSISVLVNGSPTAEFSVERGLRQGDPLSPFLFNLVVESLSGCFKKAAGLGLVRGVVFGEDELQVTHLQYADDTILFVEPKADFIVNARRILRCFEVASGLRINFHKSCVVRVGKPRGGENEWADLLKCKKANFPIMYLGMPLGARPSSKVFWKNVLARIEKRLSPWKKKFLSKGGRLVLIKAVLASIPTYFMSVFKVSVNVAQMIEKLQRSFFWGDGGEKRKVHAVDWNSICKSKRKGGLGVGRIIDKNCSLLAKWVWRFGREEFSLWKRVICVKYGVSCKGMLWKWAAESNMSCFMKAVTGLMKDGSIPANILKEGLKMVVGCGDKAGFWEDGWRDGIPLKIRFPRIFALSLVKVGTVEQFGQWCGEEWSWKVRLRREVFDWEKDIWEDFCYLLESVSLKRCISDSVAWNFCPNGIFSVSSFRRCIEEYRDGEDEESVSVWKGFSPPKVEIFLWQLLRGRVMVREVLGRFGVAVPGNYCCPLCGGLEESVDHLFLLCEWSWGLWKACMRWWNVHSCVSRNIKEWFGGWSGLCPKPSLKRVWVTLFNAVVWTTWEARNQVVF</sequence>
<proteinExistence type="predicted"/>
<dbReference type="Pfam" id="PF03372">
    <property type="entry name" value="Exo_endo_phos"/>
    <property type="match status" value="1"/>
</dbReference>
<dbReference type="SUPFAM" id="SSF56219">
    <property type="entry name" value="DNase I-like"/>
    <property type="match status" value="1"/>
</dbReference>
<keyword evidence="3" id="KW-1185">Reference proteome</keyword>
<dbReference type="AlphaFoldDB" id="A0AA39TCG1"/>
<comment type="caution">
    <text evidence="2">The sequence shown here is derived from an EMBL/GenBank/DDBJ whole genome shotgun (WGS) entry which is preliminary data.</text>
</comment>
<dbReference type="InterPro" id="IPR043502">
    <property type="entry name" value="DNA/RNA_pol_sf"/>
</dbReference>
<evidence type="ECO:0000313" key="3">
    <source>
        <dbReference type="Proteomes" id="UP001168877"/>
    </source>
</evidence>
<dbReference type="Gene3D" id="3.60.10.10">
    <property type="entry name" value="Endonuclease/exonuclease/phosphatase"/>
    <property type="match status" value="1"/>
</dbReference>
<dbReference type="InterPro" id="IPR005135">
    <property type="entry name" value="Endo/exonuclease/phosphatase"/>
</dbReference>
<reference evidence="2" key="2">
    <citation type="submission" date="2023-06" db="EMBL/GenBank/DDBJ databases">
        <authorList>
            <person name="Swenson N.G."/>
            <person name="Wegrzyn J.L."/>
            <person name="Mcevoy S.L."/>
        </authorList>
    </citation>
    <scope>NUCLEOTIDE SEQUENCE</scope>
    <source>
        <strain evidence="2">NS2018</strain>
        <tissue evidence="2">Leaf</tissue>
    </source>
</reference>